<dbReference type="EMBL" id="JBHUEM010000003">
    <property type="protein sequence ID" value="MFD1735292.1"/>
    <property type="molecule type" value="Genomic_DNA"/>
</dbReference>
<dbReference type="Proteomes" id="UP001597214">
    <property type="component" value="Unassembled WGS sequence"/>
</dbReference>
<keyword evidence="1" id="KW-1133">Transmembrane helix</keyword>
<accession>A0ABW4LJL2</accession>
<organism evidence="2 3">
    <name type="scientific">Bacillus salitolerans</name>
    <dbReference type="NCBI Taxonomy" id="1437434"/>
    <lineage>
        <taxon>Bacteria</taxon>
        <taxon>Bacillati</taxon>
        <taxon>Bacillota</taxon>
        <taxon>Bacilli</taxon>
        <taxon>Bacillales</taxon>
        <taxon>Bacillaceae</taxon>
        <taxon>Bacillus</taxon>
    </lineage>
</organism>
<evidence type="ECO:0000313" key="3">
    <source>
        <dbReference type="Proteomes" id="UP001597214"/>
    </source>
</evidence>
<sequence length="63" mass="7276">MRYFWTFFWTFLLIQMTLYVTSSMQGGTYDFAQGAIIAVIFSILIFLLGDALVPKTPAQKQHH</sequence>
<dbReference type="InterPro" id="IPR021324">
    <property type="entry name" value="DUF2929"/>
</dbReference>
<keyword evidence="3" id="KW-1185">Reference proteome</keyword>
<dbReference type="Pfam" id="PF11151">
    <property type="entry name" value="DUF2929"/>
    <property type="match status" value="1"/>
</dbReference>
<dbReference type="RefSeq" id="WP_377926394.1">
    <property type="nucleotide sequence ID" value="NZ_JBHUEM010000003.1"/>
</dbReference>
<protein>
    <submittedName>
        <fullName evidence="2">YjzD family protein</fullName>
    </submittedName>
</protein>
<gene>
    <name evidence="2" type="ORF">ACFSCX_01820</name>
</gene>
<comment type="caution">
    <text evidence="2">The sequence shown here is derived from an EMBL/GenBank/DDBJ whole genome shotgun (WGS) entry which is preliminary data.</text>
</comment>
<proteinExistence type="predicted"/>
<reference evidence="3" key="1">
    <citation type="journal article" date="2019" name="Int. J. Syst. Evol. Microbiol.">
        <title>The Global Catalogue of Microorganisms (GCM) 10K type strain sequencing project: providing services to taxonomists for standard genome sequencing and annotation.</title>
        <authorList>
            <consortium name="The Broad Institute Genomics Platform"/>
            <consortium name="The Broad Institute Genome Sequencing Center for Infectious Disease"/>
            <person name="Wu L."/>
            <person name="Ma J."/>
        </authorList>
    </citation>
    <scope>NUCLEOTIDE SEQUENCE [LARGE SCALE GENOMIC DNA]</scope>
    <source>
        <strain evidence="3">CCUG 49339</strain>
    </source>
</reference>
<evidence type="ECO:0000256" key="1">
    <source>
        <dbReference type="SAM" id="Phobius"/>
    </source>
</evidence>
<keyword evidence="1" id="KW-0472">Membrane</keyword>
<keyword evidence="1" id="KW-0812">Transmembrane</keyword>
<name>A0ABW4LJL2_9BACI</name>
<evidence type="ECO:0000313" key="2">
    <source>
        <dbReference type="EMBL" id="MFD1735292.1"/>
    </source>
</evidence>
<feature type="transmembrane region" description="Helical" evidence="1">
    <location>
        <begin position="32"/>
        <end position="53"/>
    </location>
</feature>